<comment type="caution">
    <text evidence="2">The sequence shown here is derived from an EMBL/GenBank/DDBJ whole genome shotgun (WGS) entry which is preliminary data.</text>
</comment>
<keyword evidence="3" id="KW-1185">Reference proteome</keyword>
<dbReference type="RefSeq" id="WP_088385725.1">
    <property type="nucleotide sequence ID" value="NZ_NIOF01000006.1"/>
</dbReference>
<evidence type="ECO:0000256" key="1">
    <source>
        <dbReference type="SAM" id="Coils"/>
    </source>
</evidence>
<dbReference type="InterPro" id="IPR029063">
    <property type="entry name" value="SAM-dependent_MTases_sf"/>
</dbReference>
<organism evidence="2 3">
    <name type="scientific">Roseateles aquatilis</name>
    <dbReference type="NCBI Taxonomy" id="431061"/>
    <lineage>
        <taxon>Bacteria</taxon>
        <taxon>Pseudomonadati</taxon>
        <taxon>Pseudomonadota</taxon>
        <taxon>Betaproteobacteria</taxon>
        <taxon>Burkholderiales</taxon>
        <taxon>Sphaerotilaceae</taxon>
        <taxon>Roseateles</taxon>
    </lineage>
</organism>
<keyword evidence="2" id="KW-0347">Helicase</keyword>
<dbReference type="Gene3D" id="3.40.50.300">
    <property type="entry name" value="P-loop containing nucleotide triphosphate hydrolases"/>
    <property type="match status" value="2"/>
</dbReference>
<dbReference type="PANTHER" id="PTHR41313">
    <property type="entry name" value="ADENINE-SPECIFIC METHYLTRANSFERASE"/>
    <property type="match status" value="1"/>
</dbReference>
<keyword evidence="2" id="KW-0378">Hydrolase</keyword>
<evidence type="ECO:0000313" key="2">
    <source>
        <dbReference type="EMBL" id="OWQ88838.1"/>
    </source>
</evidence>
<accession>A0A246J9F3</accession>
<keyword evidence="2" id="KW-0067">ATP-binding</keyword>
<dbReference type="InterPro" id="IPR027417">
    <property type="entry name" value="P-loop_NTPase"/>
</dbReference>
<dbReference type="SUPFAM" id="SSF53335">
    <property type="entry name" value="S-adenosyl-L-methionine-dependent methyltransferases"/>
    <property type="match status" value="1"/>
</dbReference>
<dbReference type="Proteomes" id="UP000197468">
    <property type="component" value="Unassembled WGS sequence"/>
</dbReference>
<proteinExistence type="predicted"/>
<dbReference type="PANTHER" id="PTHR41313:SF1">
    <property type="entry name" value="DNA METHYLASE ADENINE-SPECIFIC DOMAIN-CONTAINING PROTEIN"/>
    <property type="match status" value="1"/>
</dbReference>
<name>A0A246J9F3_9BURK</name>
<keyword evidence="1" id="KW-0175">Coiled coil</keyword>
<dbReference type="InterPro" id="IPR052933">
    <property type="entry name" value="DNA_Protect_Modify"/>
</dbReference>
<feature type="coiled-coil region" evidence="1">
    <location>
        <begin position="1596"/>
        <end position="1658"/>
    </location>
</feature>
<dbReference type="OrthoDB" id="9151960at2"/>
<dbReference type="SUPFAM" id="SSF52540">
    <property type="entry name" value="P-loop containing nucleoside triphosphate hydrolases"/>
    <property type="match status" value="2"/>
</dbReference>
<keyword evidence="2" id="KW-0547">Nucleotide-binding</keyword>
<reference evidence="2 3" key="1">
    <citation type="journal article" date="2008" name="Int. J. Syst. Evol. Microbiol.">
        <title>Description of Roseateles aquatilis sp. nov. and Roseateles terrae sp. nov., in the class Betaproteobacteria, and emended description of the genus Roseateles.</title>
        <authorList>
            <person name="Gomila M."/>
            <person name="Bowien B."/>
            <person name="Falsen E."/>
            <person name="Moore E.R."/>
            <person name="Lalucat J."/>
        </authorList>
    </citation>
    <scope>NUCLEOTIDE SEQUENCE [LARGE SCALE GENOMIC DNA]</scope>
    <source>
        <strain evidence="2 3">CCUG 48205</strain>
    </source>
</reference>
<gene>
    <name evidence="2" type="ORF">CDN99_15295</name>
</gene>
<dbReference type="EMBL" id="NIOF01000006">
    <property type="protein sequence ID" value="OWQ88838.1"/>
    <property type="molecule type" value="Genomic_DNA"/>
</dbReference>
<sequence>MATNANQANSLWLPGFGPDDEAIFPDLFDEAVVEPTIEAPVAQPDIPAAKRWRPSLVQATPRRERATAWPNWDDAVLAALSGPVSKFEANLQAIHALRDIESSGAAPSQEQREALLRFTGWGGIPASFNLEQHDAAWKRRTLQLSALLDAGELEAAKASVNTSHYTDPALIRWIWRALQTIGFRGGRILEPSAGVGHFIGCMPAQLAKASRWTAIEMDRVAGSILRALYAPLGVDVRVQATETAALADDAFDLVVTNVPFGNFQLHDGRNRPYSHFSIHNWFVGKALDLVVPGGLVCVITSTYLLDDQDGTARAYMASRAELLAAFRLPQAAFERLGGTSVQTDLLFLRRHADAVVNGEPAWLDLAFVPDELRHPRCHDRYMRINGWYCLHPAHVLGRIDKVSNGYSPVPTAVLDGDLAAALEGAAHQVPPGAYVGRQPLDAETPAATNAAPVPDGARPGSFVLSDGRVHCVEQGQLVDVQDRLNATARQRISGMCEIRDRARVLLAAQLSSNSDGDLTAKRLALNLAYDRFVAKRGYLSSRANALAFRRDPDYPLLLSLERYDDEEEKATKADIFHRRTVSRIEEPTQAESPDEALALCMQWKGRVDAQYMGALLQVDAESVVSDLMQRGLVFLDPDDDRYETADAYLSGDVKRKLKAAAAGGEAFAANVMALEKVIPEDLPPASIEPRLGAVWIPADVIEAFMVDVLGLETATVRYLAIAGTWSVKVDQWAVSRNLVCTQEFGIARMDAVELIQHALNVQTPTVRDPHPEKDGAYVVNKEQTLAAREKLGALKERFATWAYESVQRRERLCRIYNDTFNCLRQRAFDGSHLKLPGFSHCFELHPSQLNAIWRIVQSGSTGLFHAVGAGKTAIMVASSMELRRLGLAKKPAHVVPNHMLEQYTAEFVRVYPFASVLMATKEDLAGDRRREFVSRIATGDWDAVILTHSTFELLPMSREFTAEHIRSIIRELELAVRATKADDRSNRIVKQLERMKKVWKVRLERLENQERKDDFLCWETLGIDYLFTDEAHLHKNLWRHTKMARIAGLPLSNSQRAFDLYLKTRHTMSLHRGLSRGVVLATATPVANSMAEIHTFQRYLQPHTLRALGLEQFDAWAATFGETVTALEIAPDGSGYRLNTRFARFINVPDLMGVFCDVSDIRTKEMLNLPVPALKGGKPRTVTCKPSDALKAFVKTLVKRAELLKTQRIDPRVDNMLKITSEGRKAALDMRLVFEGEPRDPGGKVAQCATEVHRIWLQTMSLKRAQLVFCDLSTPRADAGFSVYDELKALLLELGVPEDQIAFVHDAETDAQKARLFRSVREGRTRVLLGSTAKMGIGTNVQKRLVALHELDCPWRPCDVEQREGRILRQGNECAEVEIIRYVTEGSFDAYSWQTVLTKSKFIAQVMSGDKGLRSVEDVELATLSYAEVKALASGNPLVIEKAGVDAEIARYSSLFSVWRNQRYGHESEASNLPMRIQSMETLVQALRADEEAALEALANGPIVVINGRSLRDREELGDVLRASVRGARSGLTGRASEELLGRVGRLQLFLFSGREADEVHLYLQGQAVHDCKPYQTGPALAAELMNVLNGTVPRAADASHRLASMRQRLVDLREELTKPFEHEDRLASLLARQRELARELDIDKDEAGSQAIEAEEQALAA</sequence>
<protein>
    <submittedName>
        <fullName evidence="2">DEAD/DEAH box helicase</fullName>
    </submittedName>
</protein>
<evidence type="ECO:0000313" key="3">
    <source>
        <dbReference type="Proteomes" id="UP000197468"/>
    </source>
</evidence>
<dbReference type="Gene3D" id="3.40.50.150">
    <property type="entry name" value="Vaccinia Virus protein VP39"/>
    <property type="match status" value="1"/>
</dbReference>
<dbReference type="GO" id="GO:0004386">
    <property type="term" value="F:helicase activity"/>
    <property type="evidence" value="ECO:0007669"/>
    <property type="project" value="UniProtKB-KW"/>
</dbReference>